<sequence>MNKIRLLSNNKLRILTAFVTVICLSGFLAQGYANPRPIYESRYDHYRTGANLQETILNTSNVNHADFGLLFTMPVNGLVFAQPLYVPNLTVNHYVHNVIFTVSSGGGIYAYDADSSGPPLWFRSLNTETKQDRYPNWVIFSVPVIDPNTNTMYVVANNFSTLKREAALYAIDISTGQDKFGSPVTLTGSYTAAGKTVNFVPTNLNQRAGLALANGQIIIAFSLLNEDSGGGNGFVMSYDARTLKQTGAFAPIVTASRGGGIWQSGRAPMVDDNGFVYLFVGNSWSSKTNNAYDGISNFTESLLKFDTHQHLKLVDWFTPANWLHLDKWDMDMASSGPLLIPGTSLVAGGGKYGNYYLWHKDNLGKLVKNDKQVVQVFNTGKGGTGQTRAIFSGLVYWQRSAAQGGSLLFDMPTNSTAKAYAFDGQTINPRAVSLSSAVSDAIVGGALSLSANGGQSGTGIVWAASRISASNNQGVIRALDAENLKNELWSSQHYLSDKFGNYDVWNIPVVTNGKVYAPTLSRQITVYGLFASQDNPPPSLLVPGKQTTVVGTPVNLSLSARDAQGDTLSFSATNLPDGLSINPKTGLIAGTPTTAETQTVNLSVSDNFNPPRIAHFVWLITAP</sequence>
<reference evidence="1" key="1">
    <citation type="submission" date="2021-04" db="EMBL/GenBank/DDBJ databases">
        <title>Draft genome sequence data of methanotrophic Methylovulum sp. strain S1L and Methylomonas sp. strain S2AM isolated from boreal lake water columns.</title>
        <authorList>
            <person name="Rissanen A.J."/>
            <person name="Mangayil R."/>
            <person name="Svenning M.M."/>
            <person name="Khanongnuch R."/>
        </authorList>
    </citation>
    <scope>NUCLEOTIDE SEQUENCE</scope>
    <source>
        <strain evidence="1">S2AM</strain>
    </source>
</reference>
<gene>
    <name evidence="1" type="ORF">KEF85_06000</name>
</gene>
<evidence type="ECO:0000313" key="1">
    <source>
        <dbReference type="EMBL" id="QWF72007.1"/>
    </source>
</evidence>
<dbReference type="GO" id="GO:0016020">
    <property type="term" value="C:membrane"/>
    <property type="evidence" value="ECO:0007669"/>
    <property type="project" value="InterPro"/>
</dbReference>
<organism evidence="1 2">
    <name type="scientific">Methylomonas paludis</name>
    <dbReference type="NCBI Taxonomy" id="1173101"/>
    <lineage>
        <taxon>Bacteria</taxon>
        <taxon>Pseudomonadati</taxon>
        <taxon>Pseudomonadota</taxon>
        <taxon>Gammaproteobacteria</taxon>
        <taxon>Methylococcales</taxon>
        <taxon>Methylococcaceae</taxon>
        <taxon>Methylomonas</taxon>
    </lineage>
</organism>
<dbReference type="InterPro" id="IPR013783">
    <property type="entry name" value="Ig-like_fold"/>
</dbReference>
<dbReference type="AlphaFoldDB" id="A0A975MQ93"/>
<dbReference type="RefSeq" id="WP_215584013.1">
    <property type="nucleotide sequence ID" value="NZ_CP073754.1"/>
</dbReference>
<proteinExistence type="predicted"/>
<dbReference type="KEGG" id="mpad:KEF85_06000"/>
<dbReference type="SUPFAM" id="SSF49313">
    <property type="entry name" value="Cadherin-like"/>
    <property type="match status" value="1"/>
</dbReference>
<protein>
    <submittedName>
        <fullName evidence="1">Ig domain-containing protein</fullName>
    </submittedName>
</protein>
<dbReference type="Gene3D" id="2.60.40.10">
    <property type="entry name" value="Immunoglobulins"/>
    <property type="match status" value="1"/>
</dbReference>
<dbReference type="InterPro" id="IPR015919">
    <property type="entry name" value="Cadherin-like_sf"/>
</dbReference>
<dbReference type="Proteomes" id="UP000676649">
    <property type="component" value="Chromosome"/>
</dbReference>
<keyword evidence="2" id="KW-1185">Reference proteome</keyword>
<dbReference type="InterPro" id="IPR011047">
    <property type="entry name" value="Quinoprotein_ADH-like_sf"/>
</dbReference>
<dbReference type="GO" id="GO:0005509">
    <property type="term" value="F:calcium ion binding"/>
    <property type="evidence" value="ECO:0007669"/>
    <property type="project" value="InterPro"/>
</dbReference>
<dbReference type="SUPFAM" id="SSF50998">
    <property type="entry name" value="Quinoprotein alcohol dehydrogenase-like"/>
    <property type="match status" value="1"/>
</dbReference>
<dbReference type="Pfam" id="PF05345">
    <property type="entry name" value="He_PIG"/>
    <property type="match status" value="1"/>
</dbReference>
<accession>A0A975MQ93</accession>
<dbReference type="EMBL" id="CP073754">
    <property type="protein sequence ID" value="QWF72007.1"/>
    <property type="molecule type" value="Genomic_DNA"/>
</dbReference>
<name>A0A975MQ93_9GAMM</name>
<evidence type="ECO:0000313" key="2">
    <source>
        <dbReference type="Proteomes" id="UP000676649"/>
    </source>
</evidence>